<comment type="similarity">
    <text evidence="2">Belongs to the binding-protein-dependent transport system permease family. HisMQ subfamily.</text>
</comment>
<keyword evidence="8 10" id="KW-1133">Transmembrane helix</keyword>
<accession>A0ABX7V1V5</accession>
<dbReference type="InterPro" id="IPR000515">
    <property type="entry name" value="MetI-like"/>
</dbReference>
<proteinExistence type="inferred from homology"/>
<dbReference type="NCBIfam" id="TIGR01726">
    <property type="entry name" value="HEQRo_perm_3TM"/>
    <property type="match status" value="1"/>
</dbReference>
<evidence type="ECO:0000256" key="7">
    <source>
        <dbReference type="ARBA" id="ARBA00022970"/>
    </source>
</evidence>
<keyword evidence="7" id="KW-0029">Amino-acid transport</keyword>
<dbReference type="InterPro" id="IPR043429">
    <property type="entry name" value="ArtM/GltK/GlnP/TcyL/YhdX-like"/>
</dbReference>
<dbReference type="PANTHER" id="PTHR30614">
    <property type="entry name" value="MEMBRANE COMPONENT OF AMINO ACID ABC TRANSPORTER"/>
    <property type="match status" value="1"/>
</dbReference>
<dbReference type="InterPro" id="IPR010065">
    <property type="entry name" value="AA_ABC_transptr_permease_3TM"/>
</dbReference>
<evidence type="ECO:0000256" key="4">
    <source>
        <dbReference type="ARBA" id="ARBA00022475"/>
    </source>
</evidence>
<evidence type="ECO:0000313" key="12">
    <source>
        <dbReference type="EMBL" id="QTF09843.1"/>
    </source>
</evidence>
<name>A0ABX7V1V5_9GAMM</name>
<dbReference type="PANTHER" id="PTHR30614:SF37">
    <property type="entry name" value="AMINO-ACID ABC TRANSPORTER PERMEASE PROTEIN YHDX-RELATED"/>
    <property type="match status" value="1"/>
</dbReference>
<keyword evidence="4" id="KW-1003">Cell membrane</keyword>
<keyword evidence="6 10" id="KW-0812">Transmembrane</keyword>
<dbReference type="Pfam" id="PF00528">
    <property type="entry name" value="BPD_transp_1"/>
    <property type="match status" value="1"/>
</dbReference>
<dbReference type="SUPFAM" id="SSF161098">
    <property type="entry name" value="MetI-like"/>
    <property type="match status" value="1"/>
</dbReference>
<evidence type="ECO:0000256" key="10">
    <source>
        <dbReference type="RuleBase" id="RU363032"/>
    </source>
</evidence>
<evidence type="ECO:0000259" key="11">
    <source>
        <dbReference type="PROSITE" id="PS50928"/>
    </source>
</evidence>
<reference evidence="12 13" key="1">
    <citation type="submission" date="2020-03" db="EMBL/GenBank/DDBJ databases">
        <authorList>
            <person name="Bakhshi Ganjeh M."/>
        </authorList>
    </citation>
    <scope>NUCLEOTIDE SEQUENCE [LARGE SCALE GENOMIC DNA]</scope>
    <source>
        <strain evidence="13">Iran 50</strain>
    </source>
</reference>
<dbReference type="Gene3D" id="1.10.3720.10">
    <property type="entry name" value="MetI-like"/>
    <property type="match status" value="1"/>
</dbReference>
<feature type="transmembrane region" description="Helical" evidence="10">
    <location>
        <begin position="84"/>
        <end position="107"/>
    </location>
</feature>
<sequence length="224" mass="24725">MGSSFDWQYIVENAPALYHGWLMTLWLSMISIVISLISGAVLASALVSTSSRLIARIIAGYVSFIRNTPLLLQIFFIYFGLPEIGIKLSATGSGILALSLWAVAFNIENFRAGLASVPHGLKESSQALGFSTLHYFLLVAWPLALRIALPSLLYTSIGVLKNSSYMQVIGLAELTFVAVDKVSLEFKSIEMFSAITIIYVVTVFALSMAMRLMESRMNRPFVRR</sequence>
<dbReference type="CDD" id="cd06261">
    <property type="entry name" value="TM_PBP2"/>
    <property type="match status" value="1"/>
</dbReference>
<feature type="transmembrane region" description="Helical" evidence="10">
    <location>
        <begin position="58"/>
        <end position="78"/>
    </location>
</feature>
<dbReference type="EMBL" id="CP050854">
    <property type="protein sequence ID" value="QTF09843.1"/>
    <property type="molecule type" value="Genomic_DNA"/>
</dbReference>
<organism evidence="12 13">
    <name type="scientific">Brenneria izadpanahii</name>
    <dbReference type="NCBI Taxonomy" id="2722756"/>
    <lineage>
        <taxon>Bacteria</taxon>
        <taxon>Pseudomonadati</taxon>
        <taxon>Pseudomonadota</taxon>
        <taxon>Gammaproteobacteria</taxon>
        <taxon>Enterobacterales</taxon>
        <taxon>Pectobacteriaceae</taxon>
        <taxon>Brenneria</taxon>
    </lineage>
</organism>
<evidence type="ECO:0000256" key="8">
    <source>
        <dbReference type="ARBA" id="ARBA00022989"/>
    </source>
</evidence>
<dbReference type="InterPro" id="IPR035906">
    <property type="entry name" value="MetI-like_sf"/>
</dbReference>
<evidence type="ECO:0000256" key="5">
    <source>
        <dbReference type="ARBA" id="ARBA00022519"/>
    </source>
</evidence>
<feature type="domain" description="ABC transmembrane type-1" evidence="11">
    <location>
        <begin position="21"/>
        <end position="210"/>
    </location>
</feature>
<evidence type="ECO:0000256" key="9">
    <source>
        <dbReference type="ARBA" id="ARBA00023136"/>
    </source>
</evidence>
<feature type="transmembrane region" description="Helical" evidence="10">
    <location>
        <begin position="191"/>
        <end position="213"/>
    </location>
</feature>
<gene>
    <name evidence="12" type="ORF">HC231_19375</name>
</gene>
<evidence type="ECO:0000313" key="13">
    <source>
        <dbReference type="Proteomes" id="UP000671960"/>
    </source>
</evidence>
<keyword evidence="9 10" id="KW-0472">Membrane</keyword>
<dbReference type="RefSeq" id="WP_208228336.1">
    <property type="nucleotide sequence ID" value="NZ_CP050854.1"/>
</dbReference>
<dbReference type="PROSITE" id="PS50928">
    <property type="entry name" value="ABC_TM1"/>
    <property type="match status" value="1"/>
</dbReference>
<evidence type="ECO:0000256" key="2">
    <source>
        <dbReference type="ARBA" id="ARBA00010072"/>
    </source>
</evidence>
<comment type="subcellular location">
    <subcellularLocation>
        <location evidence="1">Cell inner membrane</location>
        <topology evidence="1">Multi-pass membrane protein</topology>
    </subcellularLocation>
    <subcellularLocation>
        <location evidence="10">Cell membrane</location>
        <topology evidence="10">Multi-pass membrane protein</topology>
    </subcellularLocation>
</comment>
<keyword evidence="5" id="KW-0997">Cell inner membrane</keyword>
<evidence type="ECO:0000256" key="3">
    <source>
        <dbReference type="ARBA" id="ARBA00022448"/>
    </source>
</evidence>
<evidence type="ECO:0000256" key="1">
    <source>
        <dbReference type="ARBA" id="ARBA00004429"/>
    </source>
</evidence>
<dbReference type="Proteomes" id="UP000671960">
    <property type="component" value="Chromosome"/>
</dbReference>
<feature type="transmembrane region" description="Helical" evidence="10">
    <location>
        <begin position="128"/>
        <end position="149"/>
    </location>
</feature>
<protein>
    <submittedName>
        <fullName evidence="12">Amino acid ABC transporter permease</fullName>
    </submittedName>
</protein>
<keyword evidence="3 10" id="KW-0813">Transport</keyword>
<keyword evidence="13" id="KW-1185">Reference proteome</keyword>
<feature type="transmembrane region" description="Helical" evidence="10">
    <location>
        <begin position="20"/>
        <end position="46"/>
    </location>
</feature>
<evidence type="ECO:0000256" key="6">
    <source>
        <dbReference type="ARBA" id="ARBA00022692"/>
    </source>
</evidence>